<dbReference type="Proteomes" id="UP000008783">
    <property type="component" value="Unassembled WGS sequence"/>
</dbReference>
<organism evidence="1 2">
    <name type="scientific">Puccinia graminis f. sp. tritici (strain CRL 75-36-700-3 / race SCCL)</name>
    <name type="common">Black stem rust fungus</name>
    <dbReference type="NCBI Taxonomy" id="418459"/>
    <lineage>
        <taxon>Eukaryota</taxon>
        <taxon>Fungi</taxon>
        <taxon>Dikarya</taxon>
        <taxon>Basidiomycota</taxon>
        <taxon>Pucciniomycotina</taxon>
        <taxon>Pucciniomycetes</taxon>
        <taxon>Pucciniales</taxon>
        <taxon>Pucciniaceae</taxon>
        <taxon>Puccinia</taxon>
    </lineage>
</organism>
<accession>E3L233</accession>
<reference evidence="2" key="2">
    <citation type="journal article" date="2011" name="Proc. Natl. Acad. Sci. U.S.A.">
        <title>Obligate biotrophy features unraveled by the genomic analysis of rust fungi.</title>
        <authorList>
            <person name="Duplessis S."/>
            <person name="Cuomo C.A."/>
            <person name="Lin Y.-C."/>
            <person name="Aerts A."/>
            <person name="Tisserant E."/>
            <person name="Veneault-Fourrey C."/>
            <person name="Joly D.L."/>
            <person name="Hacquard S."/>
            <person name="Amselem J."/>
            <person name="Cantarel B.L."/>
            <person name="Chiu R."/>
            <person name="Coutinho P.M."/>
            <person name="Feau N."/>
            <person name="Field M."/>
            <person name="Frey P."/>
            <person name="Gelhaye E."/>
            <person name="Goldberg J."/>
            <person name="Grabherr M.G."/>
            <person name="Kodira C.D."/>
            <person name="Kohler A."/>
            <person name="Kuees U."/>
            <person name="Lindquist E.A."/>
            <person name="Lucas S.M."/>
            <person name="Mago R."/>
            <person name="Mauceli E."/>
            <person name="Morin E."/>
            <person name="Murat C."/>
            <person name="Pangilinan J.L."/>
            <person name="Park R."/>
            <person name="Pearson M."/>
            <person name="Quesneville H."/>
            <person name="Rouhier N."/>
            <person name="Sakthikumar S."/>
            <person name="Salamov A.A."/>
            <person name="Schmutz J."/>
            <person name="Selles B."/>
            <person name="Shapiro H."/>
            <person name="Tanguay P."/>
            <person name="Tuskan G.A."/>
            <person name="Henrissat B."/>
            <person name="Van de Peer Y."/>
            <person name="Rouze P."/>
            <person name="Ellis J.G."/>
            <person name="Dodds P.N."/>
            <person name="Schein J.E."/>
            <person name="Zhong S."/>
            <person name="Hamelin R.C."/>
            <person name="Grigoriev I.V."/>
            <person name="Szabo L.J."/>
            <person name="Martin F."/>
        </authorList>
    </citation>
    <scope>NUCLEOTIDE SEQUENCE [LARGE SCALE GENOMIC DNA]</scope>
    <source>
        <strain evidence="2">CRL 75-36-700-3 / race SCCL</strain>
    </source>
</reference>
<name>E3L233_PUCGT</name>
<sequence length="224" mass="25601">MPLASHPLIGIHLYNKVAQQDVVGLVFCVPVVLIANKDIPLALDKLLHWDDQGTLVVDKPEVLAVGTLKVWIEDTYEVLAAAKQNVHLGWCQAHSRHVPTQEMEVETCDQGPLEVKVPLLKQSLQRYPANCYDSQAREWDLQNERAHEPHFPEKVKLPELKLHHPHGARCHPKHANSHYDEVRHVGQRDQVRGDFHDVEIQQQLHRHYLLQVVVLDGFVVFSDA</sequence>
<dbReference type="EMBL" id="DS178335">
    <property type="protein sequence ID" value="EFP90608.1"/>
    <property type="molecule type" value="Genomic_DNA"/>
</dbReference>
<dbReference type="VEuPathDB" id="FungiDB:PGTG_16634"/>
<dbReference type="AlphaFoldDB" id="E3L233"/>
<proteinExistence type="predicted"/>
<gene>
    <name evidence="1" type="ORF">PGTG_16634</name>
</gene>
<dbReference type="GeneID" id="10530508"/>
<reference key="1">
    <citation type="submission" date="2007-01" db="EMBL/GenBank/DDBJ databases">
        <title>The Genome Sequence of Puccinia graminis f. sp. tritici Strain CRL 75-36-700-3.</title>
        <authorList>
            <consortium name="The Broad Institute Genome Sequencing Platform"/>
            <person name="Birren B."/>
            <person name="Lander E."/>
            <person name="Galagan J."/>
            <person name="Nusbaum C."/>
            <person name="Devon K."/>
            <person name="Cuomo C."/>
            <person name="Jaffe D."/>
            <person name="Butler J."/>
            <person name="Alvarez P."/>
            <person name="Gnerre S."/>
            <person name="Grabherr M."/>
            <person name="Mauceli E."/>
            <person name="Brockman W."/>
            <person name="Young S."/>
            <person name="LaButti K."/>
            <person name="Sykes S."/>
            <person name="DeCaprio D."/>
            <person name="Crawford M."/>
            <person name="Koehrsen M."/>
            <person name="Engels R."/>
            <person name="Montgomery P."/>
            <person name="Pearson M."/>
            <person name="Howarth C."/>
            <person name="Larson L."/>
            <person name="White J."/>
            <person name="Zeng Q."/>
            <person name="Kodira C."/>
            <person name="Yandava C."/>
            <person name="Alvarado L."/>
            <person name="O'Leary S."/>
            <person name="Szabo L."/>
            <person name="Dean R."/>
            <person name="Schein J."/>
        </authorList>
    </citation>
    <scope>NUCLEOTIDE SEQUENCE</scope>
    <source>
        <strain>CRL 75-36-700-3</strain>
    </source>
</reference>
<protein>
    <submittedName>
        <fullName evidence="1">Uncharacterized protein</fullName>
    </submittedName>
</protein>
<dbReference type="KEGG" id="pgr:PGTG_16634"/>
<dbReference type="InParanoid" id="E3L233"/>
<keyword evidence="2" id="KW-1185">Reference proteome</keyword>
<dbReference type="RefSeq" id="XP_003335027.1">
    <property type="nucleotide sequence ID" value="XM_003334979.2"/>
</dbReference>
<evidence type="ECO:0000313" key="2">
    <source>
        <dbReference type="Proteomes" id="UP000008783"/>
    </source>
</evidence>
<dbReference type="HOGENOM" id="CLU_1235564_0_0_1"/>
<evidence type="ECO:0000313" key="1">
    <source>
        <dbReference type="EMBL" id="EFP90608.1"/>
    </source>
</evidence>